<protein>
    <submittedName>
        <fullName evidence="2">Uncharacterized membrane protein YebE (DUF533 family)</fullName>
    </submittedName>
</protein>
<organism evidence="2 3">
    <name type="scientific">Rhodopseudomonas julia</name>
    <dbReference type="NCBI Taxonomy" id="200617"/>
    <lineage>
        <taxon>Bacteria</taxon>
        <taxon>Pseudomonadati</taxon>
        <taxon>Pseudomonadota</taxon>
        <taxon>Alphaproteobacteria</taxon>
        <taxon>Hyphomicrobiales</taxon>
        <taxon>Nitrobacteraceae</taxon>
        <taxon>Rhodopseudomonas</taxon>
    </lineage>
</organism>
<feature type="region of interest" description="Disordered" evidence="1">
    <location>
        <begin position="33"/>
        <end position="60"/>
    </location>
</feature>
<sequence>MTISVPVGLRRRPERKGPLMIDAQKLLDQFLGTGGGAQQGAGTPASQRQTSGGSIQDQIGGFLGGQGNSALKGALAGGLATYLLGSKRGRKLGGKAVKYGGMALVAGLAYKAWQNHQAKNDGSLPPQQQQPQIAHQPAQELPSPEGTAFQPEGREAEDRARLILSAMIAAAKADGYIDQDEQEAIYGRIEALDLDSEDKGLLFDEMRRPLSIDDLVERTPNQEVATEVYAASLLAIDPDHPAEKAYLDMLAARLGLPEALTQEVRRATDEMQEDAVPA</sequence>
<dbReference type="SUPFAM" id="SSF158682">
    <property type="entry name" value="TerB-like"/>
    <property type="match status" value="1"/>
</dbReference>
<dbReference type="InterPro" id="IPR007486">
    <property type="entry name" value="YebE"/>
</dbReference>
<evidence type="ECO:0000256" key="1">
    <source>
        <dbReference type="SAM" id="MobiDB-lite"/>
    </source>
</evidence>
<dbReference type="EMBL" id="JAUSUK010000001">
    <property type="protein sequence ID" value="MDQ0325667.1"/>
    <property type="molecule type" value="Genomic_DNA"/>
</dbReference>
<evidence type="ECO:0000313" key="2">
    <source>
        <dbReference type="EMBL" id="MDQ0325667.1"/>
    </source>
</evidence>
<keyword evidence="3" id="KW-1185">Reference proteome</keyword>
<feature type="compositionally biased region" description="Polar residues" evidence="1">
    <location>
        <begin position="44"/>
        <end position="57"/>
    </location>
</feature>
<accession>A0ABU0C602</accession>
<dbReference type="RefSeq" id="WP_307153842.1">
    <property type="nucleotide sequence ID" value="NZ_JAUSUK010000001.1"/>
</dbReference>
<feature type="region of interest" description="Disordered" evidence="1">
    <location>
        <begin position="118"/>
        <end position="154"/>
    </location>
</feature>
<dbReference type="Gene3D" id="1.10.3680.10">
    <property type="entry name" value="TerB-like"/>
    <property type="match status" value="1"/>
</dbReference>
<feature type="compositionally biased region" description="Low complexity" evidence="1">
    <location>
        <begin position="125"/>
        <end position="139"/>
    </location>
</feature>
<gene>
    <name evidence="2" type="ORF">J2R99_001516</name>
</gene>
<evidence type="ECO:0000313" key="3">
    <source>
        <dbReference type="Proteomes" id="UP001230253"/>
    </source>
</evidence>
<dbReference type="InterPro" id="IPR029024">
    <property type="entry name" value="TerB-like"/>
</dbReference>
<comment type="caution">
    <text evidence="2">The sequence shown here is derived from an EMBL/GenBank/DDBJ whole genome shotgun (WGS) entry which is preliminary data.</text>
</comment>
<proteinExistence type="predicted"/>
<name>A0ABU0C602_9BRAD</name>
<reference evidence="2 3" key="1">
    <citation type="submission" date="2023-07" db="EMBL/GenBank/DDBJ databases">
        <title>Genomic Encyclopedia of Type Strains, Phase IV (KMG-IV): sequencing the most valuable type-strain genomes for metagenomic binning, comparative biology and taxonomic classification.</title>
        <authorList>
            <person name="Goeker M."/>
        </authorList>
    </citation>
    <scope>NUCLEOTIDE SEQUENCE [LARGE SCALE GENOMIC DNA]</scope>
    <source>
        <strain evidence="2 3">DSM 11549</strain>
    </source>
</reference>
<dbReference type="Proteomes" id="UP001230253">
    <property type="component" value="Unassembled WGS sequence"/>
</dbReference>
<dbReference type="Pfam" id="PF04391">
    <property type="entry name" value="DUF533"/>
    <property type="match status" value="1"/>
</dbReference>
<dbReference type="CDD" id="cd07178">
    <property type="entry name" value="terB_like_YebE"/>
    <property type="match status" value="1"/>
</dbReference>